<sequence>MDSFEEFLREVTPHNIQHQVSLLKKQSVLWSEDTLVQIVNCIFEKVSAETSDLIYLYVYTCKMMLEFEVKKIGSNTKVTTVTFEDVMQSRAGFHLTEILMKQEKGKQMKSMAGKCAGNGLGAVCSFLSQLFVQDVLSSDTLLFCIHALMAHNTEVTWQCLSKILKNSFVHLESLGTSRLFKRVFQRIYEKIQGKHFSVQTRFMLCDLNDLRVKNQETVEAQFYTFDKIRRQQPMSVNHQQALLYRMQPQAGQMHSMGFGIPSAAAPRTAPMQPASAPTIAPGSAGPRIMQHGTASGAHYGMQNPSFVPQHTMMQPTMFTSRTTNQYPQAAPPISFPYFPATKSVQQNQGYYPPASQIPQVMQTQPPQSRNERKEKILSIMDPTSGEDLTESIVRERDGVVIPASNQVAGVGASSSPPQSVIRLQVKGRPSSFLPMVCISSFELNRPLIHPLPPHIVSNQVASEGSSSIPSKHKEPQRTSLQESRRIQIEFLTKVSQVASYPGSSELSKMAQPEDGAQPKGPVLAQIETARPVVTPAVPAQISKPPVTTEETLADASPPSVAASETTPSEQVVVSDPKQEEQQVEEDAVEKYPANN</sequence>
<name>A0A2G8L2X8_STIJA</name>
<dbReference type="STRING" id="307972.A0A2G8L2X8"/>
<organism evidence="3 4">
    <name type="scientific">Stichopus japonicus</name>
    <name type="common">Sea cucumber</name>
    <dbReference type="NCBI Taxonomy" id="307972"/>
    <lineage>
        <taxon>Eukaryota</taxon>
        <taxon>Metazoa</taxon>
        <taxon>Echinodermata</taxon>
        <taxon>Eleutherozoa</taxon>
        <taxon>Echinozoa</taxon>
        <taxon>Holothuroidea</taxon>
        <taxon>Aspidochirotacea</taxon>
        <taxon>Aspidochirotida</taxon>
        <taxon>Stichopodidae</taxon>
        <taxon>Apostichopus</taxon>
    </lineage>
</organism>
<feature type="region of interest" description="Disordered" evidence="1">
    <location>
        <begin position="535"/>
        <end position="595"/>
    </location>
</feature>
<dbReference type="Proteomes" id="UP000230750">
    <property type="component" value="Unassembled WGS sequence"/>
</dbReference>
<evidence type="ECO:0000259" key="2">
    <source>
        <dbReference type="Pfam" id="PF02854"/>
    </source>
</evidence>
<feature type="compositionally biased region" description="Polar residues" evidence="1">
    <location>
        <begin position="562"/>
        <end position="571"/>
    </location>
</feature>
<dbReference type="SUPFAM" id="SSF48371">
    <property type="entry name" value="ARM repeat"/>
    <property type="match status" value="1"/>
</dbReference>
<feature type="domain" description="MIF4G" evidence="2">
    <location>
        <begin position="6"/>
        <end position="211"/>
    </location>
</feature>
<proteinExistence type="predicted"/>
<dbReference type="InterPro" id="IPR016024">
    <property type="entry name" value="ARM-type_fold"/>
</dbReference>
<gene>
    <name evidence="3" type="ORF">BSL78_08492</name>
</gene>
<feature type="compositionally biased region" description="Basic and acidic residues" evidence="1">
    <location>
        <begin position="471"/>
        <end position="483"/>
    </location>
</feature>
<dbReference type="PANTHER" id="PTHR23253">
    <property type="entry name" value="EUKARYOTIC TRANSLATION INITIATION FACTOR 4 GAMMA"/>
    <property type="match status" value="1"/>
</dbReference>
<comment type="caution">
    <text evidence="3">The sequence shown here is derived from an EMBL/GenBank/DDBJ whole genome shotgun (WGS) entry which is preliminary data.</text>
</comment>
<evidence type="ECO:0000256" key="1">
    <source>
        <dbReference type="SAM" id="MobiDB-lite"/>
    </source>
</evidence>
<evidence type="ECO:0000313" key="4">
    <source>
        <dbReference type="Proteomes" id="UP000230750"/>
    </source>
</evidence>
<dbReference type="EMBL" id="MRZV01000242">
    <property type="protein sequence ID" value="PIK54603.1"/>
    <property type="molecule type" value="Genomic_DNA"/>
</dbReference>
<protein>
    <recommendedName>
        <fullName evidence="2">MIF4G domain-containing protein</fullName>
    </recommendedName>
</protein>
<dbReference type="Pfam" id="PF02854">
    <property type="entry name" value="MIF4G"/>
    <property type="match status" value="1"/>
</dbReference>
<dbReference type="AlphaFoldDB" id="A0A2G8L2X8"/>
<dbReference type="InterPro" id="IPR003890">
    <property type="entry name" value="MIF4G-like_typ-3"/>
</dbReference>
<dbReference type="Gene3D" id="1.25.40.180">
    <property type="match status" value="1"/>
</dbReference>
<accession>A0A2G8L2X8</accession>
<evidence type="ECO:0000313" key="3">
    <source>
        <dbReference type="EMBL" id="PIK54603.1"/>
    </source>
</evidence>
<dbReference type="GO" id="GO:0003723">
    <property type="term" value="F:RNA binding"/>
    <property type="evidence" value="ECO:0007669"/>
    <property type="project" value="InterPro"/>
</dbReference>
<keyword evidence="4" id="KW-1185">Reference proteome</keyword>
<feature type="compositionally biased region" description="Polar residues" evidence="1">
    <location>
        <begin position="459"/>
        <end position="469"/>
    </location>
</feature>
<feature type="region of interest" description="Disordered" evidence="1">
    <location>
        <begin position="459"/>
        <end position="483"/>
    </location>
</feature>
<reference evidence="3 4" key="1">
    <citation type="journal article" date="2017" name="PLoS Biol.">
        <title>The sea cucumber genome provides insights into morphological evolution and visceral regeneration.</title>
        <authorList>
            <person name="Zhang X."/>
            <person name="Sun L."/>
            <person name="Yuan J."/>
            <person name="Sun Y."/>
            <person name="Gao Y."/>
            <person name="Zhang L."/>
            <person name="Li S."/>
            <person name="Dai H."/>
            <person name="Hamel J.F."/>
            <person name="Liu C."/>
            <person name="Yu Y."/>
            <person name="Liu S."/>
            <person name="Lin W."/>
            <person name="Guo K."/>
            <person name="Jin S."/>
            <person name="Xu P."/>
            <person name="Storey K.B."/>
            <person name="Huan P."/>
            <person name="Zhang T."/>
            <person name="Zhou Y."/>
            <person name="Zhang J."/>
            <person name="Lin C."/>
            <person name="Li X."/>
            <person name="Xing L."/>
            <person name="Huo D."/>
            <person name="Sun M."/>
            <person name="Wang L."/>
            <person name="Mercier A."/>
            <person name="Li F."/>
            <person name="Yang H."/>
            <person name="Xiang J."/>
        </authorList>
    </citation>
    <scope>NUCLEOTIDE SEQUENCE [LARGE SCALE GENOMIC DNA]</scope>
    <source>
        <strain evidence="3">Shaxun</strain>
        <tissue evidence="3">Muscle</tissue>
    </source>
</reference>